<evidence type="ECO:0000259" key="1">
    <source>
        <dbReference type="Pfam" id="PF07398"/>
    </source>
</evidence>
<dbReference type="SUPFAM" id="SSF109854">
    <property type="entry name" value="DinB/YfiT-like putative metalloenzymes"/>
    <property type="match status" value="1"/>
</dbReference>
<gene>
    <name evidence="3" type="ORF">F7O44_05775</name>
</gene>
<name>A0A7K3M2C1_9ACTN</name>
<evidence type="ECO:0000259" key="2">
    <source>
        <dbReference type="Pfam" id="PF11716"/>
    </source>
</evidence>
<evidence type="ECO:0000313" key="3">
    <source>
        <dbReference type="EMBL" id="NDL56578.1"/>
    </source>
</evidence>
<dbReference type="Pfam" id="PF11716">
    <property type="entry name" value="MDMPI_N"/>
    <property type="match status" value="1"/>
</dbReference>
<dbReference type="NCBIfam" id="TIGR03083">
    <property type="entry name" value="maleylpyruvate isomerase family mycothiol-dependent enzyme"/>
    <property type="match status" value="1"/>
</dbReference>
<dbReference type="InterPro" id="IPR024344">
    <property type="entry name" value="MDMPI_metal-binding"/>
</dbReference>
<dbReference type="InterPro" id="IPR017517">
    <property type="entry name" value="Maleyloyr_isom"/>
</dbReference>
<dbReference type="AlphaFoldDB" id="A0A7K3M2C1"/>
<dbReference type="Pfam" id="PF07398">
    <property type="entry name" value="MDMPI_C"/>
    <property type="match status" value="1"/>
</dbReference>
<proteinExistence type="predicted"/>
<feature type="domain" description="MDMPI C-terminal" evidence="1">
    <location>
        <begin position="189"/>
        <end position="283"/>
    </location>
</feature>
<feature type="domain" description="Mycothiol-dependent maleylpyruvate isomerase metal-binding" evidence="2">
    <location>
        <begin position="64"/>
        <end position="175"/>
    </location>
</feature>
<keyword evidence="3" id="KW-0670">Pyruvate</keyword>
<dbReference type="PANTHER" id="PTHR40758:SF1">
    <property type="entry name" value="CONSERVED PROTEIN"/>
    <property type="match status" value="1"/>
</dbReference>
<dbReference type="InterPro" id="IPR010872">
    <property type="entry name" value="MDMPI_C-term_domain"/>
</dbReference>
<dbReference type="GO" id="GO:0046872">
    <property type="term" value="F:metal ion binding"/>
    <property type="evidence" value="ECO:0007669"/>
    <property type="project" value="InterPro"/>
</dbReference>
<keyword evidence="4" id="KW-1185">Reference proteome</keyword>
<sequence>MNTTILLMRILLRVMTRSSLTRTATGRIDITGQETRVQSGNTGDTIAVMRLSHDTYIEHIRSDAARIAAVAQRGLEVAVPSCPGWTVRDLVEHTAETYRHKIACMQEKAFPDPWPPERDDEPALDYFKRATEDLLTELTSRDPLEFAETWWWDERTVGFWGRRMAQESAIHRVDAELAHDDVTPVDAALALDGVDEVLRLMLAEDWSDEPYRDLPPAIVRVRCGDVAWRVVMEPMAVVVHVERSPDEPVDASLTGEAEALYLWLWGRGPDRALSVDGDPTAVAHLDARMRLATL</sequence>
<dbReference type="GO" id="GO:0016853">
    <property type="term" value="F:isomerase activity"/>
    <property type="evidence" value="ECO:0007669"/>
    <property type="project" value="UniProtKB-KW"/>
</dbReference>
<accession>A0A7K3M2C1</accession>
<dbReference type="Proteomes" id="UP000460435">
    <property type="component" value="Unassembled WGS sequence"/>
</dbReference>
<dbReference type="InterPro" id="IPR034660">
    <property type="entry name" value="DinB/YfiT-like"/>
</dbReference>
<keyword evidence="3" id="KW-0413">Isomerase</keyword>
<reference evidence="3 4" key="1">
    <citation type="submission" date="2019-11" db="EMBL/GenBank/DDBJ databases">
        <authorList>
            <person name="Li X.-J."/>
            <person name="Feng X.-M."/>
        </authorList>
    </citation>
    <scope>NUCLEOTIDE SEQUENCE [LARGE SCALE GENOMIC DNA]</scope>
    <source>
        <strain evidence="3 4">XMNu-373</strain>
    </source>
</reference>
<dbReference type="EMBL" id="WLZY01000001">
    <property type="protein sequence ID" value="NDL56578.1"/>
    <property type="molecule type" value="Genomic_DNA"/>
</dbReference>
<dbReference type="PANTHER" id="PTHR40758">
    <property type="entry name" value="CONSERVED PROTEIN"/>
    <property type="match status" value="1"/>
</dbReference>
<comment type="caution">
    <text evidence="3">The sequence shown here is derived from an EMBL/GenBank/DDBJ whole genome shotgun (WGS) entry which is preliminary data.</text>
</comment>
<organism evidence="3 4">
    <name type="scientific">Phytoactinopolyspora mesophila</name>
    <dbReference type="NCBI Taxonomy" id="2650750"/>
    <lineage>
        <taxon>Bacteria</taxon>
        <taxon>Bacillati</taxon>
        <taxon>Actinomycetota</taxon>
        <taxon>Actinomycetes</taxon>
        <taxon>Jiangellales</taxon>
        <taxon>Jiangellaceae</taxon>
        <taxon>Phytoactinopolyspora</taxon>
    </lineage>
</organism>
<dbReference type="GO" id="GO:0005886">
    <property type="term" value="C:plasma membrane"/>
    <property type="evidence" value="ECO:0007669"/>
    <property type="project" value="TreeGrafter"/>
</dbReference>
<protein>
    <submittedName>
        <fullName evidence="3">Maleylpyruvate isomerase family mycothiol-dependent enzyme</fullName>
    </submittedName>
</protein>
<evidence type="ECO:0000313" key="4">
    <source>
        <dbReference type="Proteomes" id="UP000460435"/>
    </source>
</evidence>